<dbReference type="STRING" id="80876.SAMN05421779_10758"/>
<evidence type="ECO:0000313" key="2">
    <source>
        <dbReference type="Proteomes" id="UP000185678"/>
    </source>
</evidence>
<proteinExistence type="predicted"/>
<protein>
    <submittedName>
        <fullName evidence="1">Uncharacterized protein</fullName>
    </submittedName>
</protein>
<accession>A0A1N7PL65</accession>
<organism evidence="1 2">
    <name type="scientific">Insolitispirillum peregrinum</name>
    <dbReference type="NCBI Taxonomy" id="80876"/>
    <lineage>
        <taxon>Bacteria</taxon>
        <taxon>Pseudomonadati</taxon>
        <taxon>Pseudomonadota</taxon>
        <taxon>Alphaproteobacteria</taxon>
        <taxon>Rhodospirillales</taxon>
        <taxon>Novispirillaceae</taxon>
        <taxon>Insolitispirillum</taxon>
    </lineage>
</organism>
<dbReference type="RefSeq" id="WP_139332987.1">
    <property type="nucleotide sequence ID" value="NZ_FTOA01000007.1"/>
</dbReference>
<reference evidence="1 2" key="1">
    <citation type="submission" date="2017-01" db="EMBL/GenBank/DDBJ databases">
        <authorList>
            <person name="Mah S.A."/>
            <person name="Swanson W.J."/>
            <person name="Moy G.W."/>
            <person name="Vacquier V.D."/>
        </authorList>
    </citation>
    <scope>NUCLEOTIDE SEQUENCE [LARGE SCALE GENOMIC DNA]</scope>
    <source>
        <strain evidence="1 2">DSM 11589</strain>
    </source>
</reference>
<dbReference type="Proteomes" id="UP000185678">
    <property type="component" value="Unassembled WGS sequence"/>
</dbReference>
<dbReference type="OrthoDB" id="509598at2"/>
<sequence>MNMCEQMISIAQLEQMFNGNPQTRIHLAVARYRTYDEFVKIVHDVIDIIFRSYEENPKYKNNMGEDELTMMLIENMKSYGLTAMHDAMSGGHCDIVVKGRDDFTWLGEAKIHRSYDWLFKGFQQLDTRYMAPAEYRDHGGMIIYCYVKRADTVFKNWIEHLSCTRTDVVIDHYDSDKIRCVTSHVHERNGRTVKIWHAIAALHFSPQDKN</sequence>
<dbReference type="EMBL" id="FTOA01000007">
    <property type="protein sequence ID" value="SIT11364.1"/>
    <property type="molecule type" value="Genomic_DNA"/>
</dbReference>
<keyword evidence="2" id="KW-1185">Reference proteome</keyword>
<gene>
    <name evidence="1" type="ORF">SAMN05421779_10758</name>
</gene>
<dbReference type="AlphaFoldDB" id="A0A1N7PL65"/>
<evidence type="ECO:0000313" key="1">
    <source>
        <dbReference type="EMBL" id="SIT11364.1"/>
    </source>
</evidence>
<name>A0A1N7PL65_9PROT</name>